<feature type="non-terminal residue" evidence="1">
    <location>
        <position position="1"/>
    </location>
</feature>
<evidence type="ECO:0000313" key="2">
    <source>
        <dbReference type="Proteomes" id="UP000663842"/>
    </source>
</evidence>
<evidence type="ECO:0000313" key="1">
    <source>
        <dbReference type="EMBL" id="CAF4425385.1"/>
    </source>
</evidence>
<organism evidence="1 2">
    <name type="scientific">Rotaria magnacalcarata</name>
    <dbReference type="NCBI Taxonomy" id="392030"/>
    <lineage>
        <taxon>Eukaryota</taxon>
        <taxon>Metazoa</taxon>
        <taxon>Spiralia</taxon>
        <taxon>Gnathifera</taxon>
        <taxon>Rotifera</taxon>
        <taxon>Eurotatoria</taxon>
        <taxon>Bdelloidea</taxon>
        <taxon>Philodinida</taxon>
        <taxon>Philodinidae</taxon>
        <taxon>Rotaria</taxon>
    </lineage>
</organism>
<comment type="caution">
    <text evidence="1">The sequence shown here is derived from an EMBL/GenBank/DDBJ whole genome shotgun (WGS) entry which is preliminary data.</text>
</comment>
<reference evidence="1" key="1">
    <citation type="submission" date="2021-02" db="EMBL/GenBank/DDBJ databases">
        <authorList>
            <person name="Nowell W R."/>
        </authorList>
    </citation>
    <scope>NUCLEOTIDE SEQUENCE</scope>
</reference>
<name>A0A820QQ80_9BILA</name>
<accession>A0A820QQ80</accession>
<dbReference type="EMBL" id="CAJOBF010033045">
    <property type="protein sequence ID" value="CAF4425385.1"/>
    <property type="molecule type" value="Genomic_DNA"/>
</dbReference>
<dbReference type="Proteomes" id="UP000663842">
    <property type="component" value="Unassembled WGS sequence"/>
</dbReference>
<dbReference type="AlphaFoldDB" id="A0A820QQ80"/>
<sequence>AETQFKVLGSLDQDNLHIIQLEETTPPFPLLQPVPIVGLLPIQLNSPDTVLPILNIT</sequence>
<gene>
    <name evidence="1" type="ORF">UXM345_LOCUS38846</name>
</gene>
<protein>
    <submittedName>
        <fullName evidence="1">Uncharacterized protein</fullName>
    </submittedName>
</protein>
<proteinExistence type="predicted"/>